<proteinExistence type="inferred from homology"/>
<gene>
    <name evidence="9" type="ORF">GCM10009682_12110</name>
</gene>
<keyword evidence="10" id="KW-1185">Reference proteome</keyword>
<sequence>MGQVTERLSLATVGRVPSGARPAVLPGDVRAGIVHLGLGAFHRAHQAVYTEAAIAAGGGDWGIVGVAPRSRDVLRAIAEQDGLFSVVTLDGGGASAKVIGAFAGLRHAASDPGGVVGLLADPDIRVVTLTVTEKAYALDPATGKLRDDPEVHADLTTDRAPTTVPGLLIAGLRARAAADAGPVALASCDNLPTNGERLRGLITQALIVAGDDRAAAWVAANVSFPSSMVDRIVPAATPDTLARAEAALGVVDLAPVPAEPFMQWVIEDDFPGGRPAWDLAGATMTTDTTPYEHLKLRALNGVHSTIAYLGALAGREYIADALAIPGMVDLLRRMIAEDIAPSLEPPAGVSVIEYGESVLSRFANPAMGHRTLQVAMDGTQKLPQRVLHGMLDRRRAGASPRWGALVVAAWMRFAAGVADDGRELPLDDPLAGPVRAALASAGEKPDEIVAALLGLRQVFPAELAEDKVVRDLIADWLGDLSAHGAAATIVGAR</sequence>
<dbReference type="InterPro" id="IPR050988">
    <property type="entry name" value="Mannitol_DH/Oxidoreductase"/>
</dbReference>
<dbReference type="Proteomes" id="UP001500218">
    <property type="component" value="Unassembled WGS sequence"/>
</dbReference>
<dbReference type="EC" id="1.1.1.17" evidence="2"/>
<protein>
    <recommendedName>
        <fullName evidence="3">Mannitol-1-phosphate 5-dehydrogenase</fullName>
        <ecNumber evidence="2">1.1.1.17</ecNumber>
    </recommendedName>
</protein>
<dbReference type="InterPro" id="IPR000669">
    <property type="entry name" value="Mannitol_DH"/>
</dbReference>
<dbReference type="InterPro" id="IPR013131">
    <property type="entry name" value="Mannitol_DH_N"/>
</dbReference>
<dbReference type="PRINTS" id="PR00084">
    <property type="entry name" value="MTLDHDRGNASE"/>
</dbReference>
<keyword evidence="5" id="KW-0520">NAD</keyword>
<dbReference type="Gene3D" id="1.10.1040.10">
    <property type="entry name" value="N-(1-d-carboxylethyl)-l-norvaline Dehydrogenase, domain 2"/>
    <property type="match status" value="1"/>
</dbReference>
<dbReference type="InterPro" id="IPR013328">
    <property type="entry name" value="6PGD_dom2"/>
</dbReference>
<evidence type="ECO:0000313" key="9">
    <source>
        <dbReference type="EMBL" id="GAA1791706.1"/>
    </source>
</evidence>
<evidence type="ECO:0000256" key="1">
    <source>
        <dbReference type="ARBA" id="ARBA00006541"/>
    </source>
</evidence>
<evidence type="ECO:0000256" key="3">
    <source>
        <dbReference type="ARBA" id="ARBA00016219"/>
    </source>
</evidence>
<keyword evidence="4" id="KW-0560">Oxidoreductase</keyword>
<dbReference type="RefSeq" id="WP_425560363.1">
    <property type="nucleotide sequence ID" value="NZ_BAAALT010000029.1"/>
</dbReference>
<dbReference type="InterPro" id="IPR023027">
    <property type="entry name" value="Mannitol_DH_CS"/>
</dbReference>
<evidence type="ECO:0000256" key="5">
    <source>
        <dbReference type="ARBA" id="ARBA00023027"/>
    </source>
</evidence>
<evidence type="ECO:0000256" key="6">
    <source>
        <dbReference type="ARBA" id="ARBA00048615"/>
    </source>
</evidence>
<dbReference type="SUPFAM" id="SSF48179">
    <property type="entry name" value="6-phosphogluconate dehydrogenase C-terminal domain-like"/>
    <property type="match status" value="1"/>
</dbReference>
<feature type="domain" description="Mannitol dehydrogenase N-terminal" evidence="7">
    <location>
        <begin position="32"/>
        <end position="278"/>
    </location>
</feature>
<comment type="similarity">
    <text evidence="1">Belongs to the mannitol dehydrogenase family.</text>
</comment>
<comment type="catalytic activity">
    <reaction evidence="6">
        <text>D-mannitol 1-phosphate + NAD(+) = beta-D-fructose 6-phosphate + NADH + H(+)</text>
        <dbReference type="Rhea" id="RHEA:19661"/>
        <dbReference type="ChEBI" id="CHEBI:15378"/>
        <dbReference type="ChEBI" id="CHEBI:57540"/>
        <dbReference type="ChEBI" id="CHEBI:57634"/>
        <dbReference type="ChEBI" id="CHEBI:57945"/>
        <dbReference type="ChEBI" id="CHEBI:61381"/>
        <dbReference type="EC" id="1.1.1.17"/>
    </reaction>
</comment>
<reference evidence="9 10" key="1">
    <citation type="journal article" date="2019" name="Int. J. Syst. Evol. Microbiol.">
        <title>The Global Catalogue of Microorganisms (GCM) 10K type strain sequencing project: providing services to taxonomists for standard genome sequencing and annotation.</title>
        <authorList>
            <consortium name="The Broad Institute Genomics Platform"/>
            <consortium name="The Broad Institute Genome Sequencing Center for Infectious Disease"/>
            <person name="Wu L."/>
            <person name="Ma J."/>
        </authorList>
    </citation>
    <scope>NUCLEOTIDE SEQUENCE [LARGE SCALE GENOMIC DNA]</scope>
    <source>
        <strain evidence="9 10">JCM 13250</strain>
    </source>
</reference>
<dbReference type="PANTHER" id="PTHR43362:SF1">
    <property type="entry name" value="MANNITOL DEHYDROGENASE 2-RELATED"/>
    <property type="match status" value="1"/>
</dbReference>
<dbReference type="Gene3D" id="3.40.50.720">
    <property type="entry name" value="NAD(P)-binding Rossmann-like Domain"/>
    <property type="match status" value="1"/>
</dbReference>
<evidence type="ECO:0000313" key="10">
    <source>
        <dbReference type="Proteomes" id="UP001500218"/>
    </source>
</evidence>
<dbReference type="InterPro" id="IPR036291">
    <property type="entry name" value="NAD(P)-bd_dom_sf"/>
</dbReference>
<evidence type="ECO:0000256" key="4">
    <source>
        <dbReference type="ARBA" id="ARBA00023002"/>
    </source>
</evidence>
<comment type="caution">
    <text evidence="9">The sequence shown here is derived from an EMBL/GenBank/DDBJ whole genome shotgun (WGS) entry which is preliminary data.</text>
</comment>
<organism evidence="9 10">
    <name type="scientific">Luedemannella flava</name>
    <dbReference type="NCBI Taxonomy" id="349316"/>
    <lineage>
        <taxon>Bacteria</taxon>
        <taxon>Bacillati</taxon>
        <taxon>Actinomycetota</taxon>
        <taxon>Actinomycetes</taxon>
        <taxon>Micromonosporales</taxon>
        <taxon>Micromonosporaceae</taxon>
        <taxon>Luedemannella</taxon>
    </lineage>
</organism>
<dbReference type="Pfam" id="PF08125">
    <property type="entry name" value="Mannitol_dh_C"/>
    <property type="match status" value="1"/>
</dbReference>
<evidence type="ECO:0000259" key="7">
    <source>
        <dbReference type="Pfam" id="PF01232"/>
    </source>
</evidence>
<evidence type="ECO:0000256" key="2">
    <source>
        <dbReference type="ARBA" id="ARBA00012939"/>
    </source>
</evidence>
<name>A0ABN2LKB7_9ACTN</name>
<dbReference type="InterPro" id="IPR008927">
    <property type="entry name" value="6-PGluconate_DH-like_C_sf"/>
</dbReference>
<feature type="domain" description="Mannitol dehydrogenase C-terminal" evidence="8">
    <location>
        <begin position="288"/>
        <end position="472"/>
    </location>
</feature>
<dbReference type="PROSITE" id="PS00974">
    <property type="entry name" value="MANNITOL_DHGENASE"/>
    <property type="match status" value="1"/>
</dbReference>
<accession>A0ABN2LKB7</accession>
<dbReference type="PANTHER" id="PTHR43362">
    <property type="entry name" value="MANNITOL DEHYDROGENASE DSF1-RELATED"/>
    <property type="match status" value="1"/>
</dbReference>
<dbReference type="Pfam" id="PF01232">
    <property type="entry name" value="Mannitol_dh"/>
    <property type="match status" value="1"/>
</dbReference>
<dbReference type="InterPro" id="IPR013118">
    <property type="entry name" value="Mannitol_DH_C"/>
</dbReference>
<dbReference type="SUPFAM" id="SSF51735">
    <property type="entry name" value="NAD(P)-binding Rossmann-fold domains"/>
    <property type="match status" value="1"/>
</dbReference>
<evidence type="ECO:0000259" key="8">
    <source>
        <dbReference type="Pfam" id="PF08125"/>
    </source>
</evidence>
<dbReference type="EMBL" id="BAAALT010000029">
    <property type="protein sequence ID" value="GAA1791706.1"/>
    <property type="molecule type" value="Genomic_DNA"/>
</dbReference>